<dbReference type="InterPro" id="IPR011006">
    <property type="entry name" value="CheY-like_superfamily"/>
</dbReference>
<dbReference type="Pfam" id="PF00486">
    <property type="entry name" value="Trans_reg_C"/>
    <property type="match status" value="1"/>
</dbReference>
<dbReference type="Proteomes" id="UP001242480">
    <property type="component" value="Unassembled WGS sequence"/>
</dbReference>
<reference evidence="10 11" key="1">
    <citation type="submission" date="2023-07" db="EMBL/GenBank/DDBJ databases">
        <title>Genomic Encyclopedia of Type Strains, Phase IV (KMG-IV): sequencing the most valuable type-strain genomes for metagenomic binning, comparative biology and taxonomic classification.</title>
        <authorList>
            <person name="Goeker M."/>
        </authorList>
    </citation>
    <scope>NUCLEOTIDE SEQUENCE [LARGE SCALE GENOMIC DNA]</scope>
    <source>
        <strain evidence="10 11">DSM 19619</strain>
    </source>
</reference>
<dbReference type="PANTHER" id="PTHR48111:SF4">
    <property type="entry name" value="DNA-BINDING DUAL TRANSCRIPTIONAL REGULATOR OMPR"/>
    <property type="match status" value="1"/>
</dbReference>
<evidence type="ECO:0000259" key="9">
    <source>
        <dbReference type="PROSITE" id="PS51755"/>
    </source>
</evidence>
<gene>
    <name evidence="10" type="ORF">QO011_007969</name>
</gene>
<dbReference type="InterPro" id="IPR001789">
    <property type="entry name" value="Sig_transdc_resp-reg_receiver"/>
</dbReference>
<evidence type="ECO:0000256" key="4">
    <source>
        <dbReference type="ARBA" id="ARBA00023125"/>
    </source>
</evidence>
<evidence type="ECO:0000256" key="7">
    <source>
        <dbReference type="PROSITE-ProRule" id="PRU01091"/>
    </source>
</evidence>
<dbReference type="SUPFAM" id="SSF52172">
    <property type="entry name" value="CheY-like"/>
    <property type="match status" value="1"/>
</dbReference>
<evidence type="ECO:0000256" key="2">
    <source>
        <dbReference type="ARBA" id="ARBA00023012"/>
    </source>
</evidence>
<keyword evidence="5" id="KW-0804">Transcription</keyword>
<dbReference type="CDD" id="cd00383">
    <property type="entry name" value="trans_reg_C"/>
    <property type="match status" value="1"/>
</dbReference>
<dbReference type="Gene3D" id="3.40.50.2300">
    <property type="match status" value="1"/>
</dbReference>
<accession>A0ABU0JKV4</accession>
<dbReference type="InterPro" id="IPR036388">
    <property type="entry name" value="WH-like_DNA-bd_sf"/>
</dbReference>
<evidence type="ECO:0000256" key="6">
    <source>
        <dbReference type="PROSITE-ProRule" id="PRU00169"/>
    </source>
</evidence>
<dbReference type="SMART" id="SM00862">
    <property type="entry name" value="Trans_reg_C"/>
    <property type="match status" value="1"/>
</dbReference>
<keyword evidence="3" id="KW-0805">Transcription regulation</keyword>
<keyword evidence="1 6" id="KW-0597">Phosphoprotein</keyword>
<name>A0ABU0JKV4_9HYPH</name>
<keyword evidence="2" id="KW-0902">Two-component regulatory system</keyword>
<keyword evidence="4 7" id="KW-0238">DNA-binding</keyword>
<dbReference type="InterPro" id="IPR001867">
    <property type="entry name" value="OmpR/PhoB-type_DNA-bd"/>
</dbReference>
<dbReference type="PROSITE" id="PS51755">
    <property type="entry name" value="OMPR_PHOB"/>
    <property type="match status" value="1"/>
</dbReference>
<feature type="domain" description="Response regulatory" evidence="8">
    <location>
        <begin position="16"/>
        <end position="129"/>
    </location>
</feature>
<keyword evidence="11" id="KW-1185">Reference proteome</keyword>
<dbReference type="InterPro" id="IPR039420">
    <property type="entry name" value="WalR-like"/>
</dbReference>
<proteinExistence type="predicted"/>
<protein>
    <submittedName>
        <fullName evidence="10">Two-component system OmpR family response regulator</fullName>
    </submittedName>
</protein>
<evidence type="ECO:0000256" key="5">
    <source>
        <dbReference type="ARBA" id="ARBA00023163"/>
    </source>
</evidence>
<sequence>MQIRSDIRRHPMHSPHIAVVEDDHEIRALVARYLAANDCRVSAAEDGRDLDRLMAESRIDLVVLDLMLPGEDGLSICRRLRSTSHVPIIMLTARSDDIDRIVGLEIGADDYMGKPFNPRELLARIRSVLRRGSDPAEDPGGPHSYVFAGWHANLTLSRLTNPVGERVAVTSAEFALLRVFCERSGRILSRGKLMELTQGRAPGPHERSIDILVSRLRRKIEPDPQAPSLIRTVRAGGYMFTPHVTMA</sequence>
<evidence type="ECO:0000256" key="1">
    <source>
        <dbReference type="ARBA" id="ARBA00022553"/>
    </source>
</evidence>
<dbReference type="EMBL" id="JAUSVX010000027">
    <property type="protein sequence ID" value="MDQ0474927.1"/>
    <property type="molecule type" value="Genomic_DNA"/>
</dbReference>
<dbReference type="PANTHER" id="PTHR48111">
    <property type="entry name" value="REGULATOR OF RPOS"/>
    <property type="match status" value="1"/>
</dbReference>
<comment type="caution">
    <text evidence="10">The sequence shown here is derived from an EMBL/GenBank/DDBJ whole genome shotgun (WGS) entry which is preliminary data.</text>
</comment>
<dbReference type="InterPro" id="IPR016032">
    <property type="entry name" value="Sig_transdc_resp-reg_C-effctor"/>
</dbReference>
<evidence type="ECO:0000256" key="3">
    <source>
        <dbReference type="ARBA" id="ARBA00023015"/>
    </source>
</evidence>
<feature type="domain" description="OmpR/PhoB-type" evidence="9">
    <location>
        <begin position="142"/>
        <end position="242"/>
    </location>
</feature>
<evidence type="ECO:0000313" key="10">
    <source>
        <dbReference type="EMBL" id="MDQ0474927.1"/>
    </source>
</evidence>
<dbReference type="Pfam" id="PF00072">
    <property type="entry name" value="Response_reg"/>
    <property type="match status" value="1"/>
</dbReference>
<dbReference type="SMART" id="SM00448">
    <property type="entry name" value="REC"/>
    <property type="match status" value="1"/>
</dbReference>
<feature type="DNA-binding region" description="OmpR/PhoB-type" evidence="7">
    <location>
        <begin position="142"/>
        <end position="242"/>
    </location>
</feature>
<dbReference type="PROSITE" id="PS50110">
    <property type="entry name" value="RESPONSE_REGULATORY"/>
    <property type="match status" value="1"/>
</dbReference>
<evidence type="ECO:0000313" key="11">
    <source>
        <dbReference type="Proteomes" id="UP001242480"/>
    </source>
</evidence>
<organism evidence="10 11">
    <name type="scientific">Labrys wisconsinensis</name>
    <dbReference type="NCBI Taxonomy" id="425677"/>
    <lineage>
        <taxon>Bacteria</taxon>
        <taxon>Pseudomonadati</taxon>
        <taxon>Pseudomonadota</taxon>
        <taxon>Alphaproteobacteria</taxon>
        <taxon>Hyphomicrobiales</taxon>
        <taxon>Xanthobacteraceae</taxon>
        <taxon>Labrys</taxon>
    </lineage>
</organism>
<dbReference type="Gene3D" id="1.10.10.10">
    <property type="entry name" value="Winged helix-like DNA-binding domain superfamily/Winged helix DNA-binding domain"/>
    <property type="match status" value="1"/>
</dbReference>
<evidence type="ECO:0000259" key="8">
    <source>
        <dbReference type="PROSITE" id="PS50110"/>
    </source>
</evidence>
<feature type="modified residue" description="4-aspartylphosphate" evidence="6">
    <location>
        <position position="65"/>
    </location>
</feature>
<dbReference type="Gene3D" id="6.10.250.690">
    <property type="match status" value="1"/>
</dbReference>
<dbReference type="SUPFAM" id="SSF46894">
    <property type="entry name" value="C-terminal effector domain of the bipartite response regulators"/>
    <property type="match status" value="1"/>
</dbReference>